<dbReference type="Gramene" id="TraesCS6A03G0279500.1">
    <property type="protein sequence ID" value="TraesCS6A03G0279500.1.CDS1"/>
    <property type="gene ID" value="TraesCS6A03G0279500"/>
</dbReference>
<proteinExistence type="predicted"/>
<dbReference type="Gramene" id="TraesRN6A0100247700.1">
    <property type="protein sequence ID" value="TraesRN6A0100247700.1"/>
    <property type="gene ID" value="TraesRN6A0100247700"/>
</dbReference>
<dbReference type="EnsemblPlants" id="TraesCS6A02G118700.1">
    <property type="protein sequence ID" value="TraesCS6A02G118700.1.cds1"/>
    <property type="gene ID" value="TraesCS6A02G118700"/>
</dbReference>
<dbReference type="InterPro" id="IPR026960">
    <property type="entry name" value="RVT-Znf"/>
</dbReference>
<dbReference type="Gramene" id="TraesCS6A03G0279600.1">
    <property type="protein sequence ID" value="TraesCS6A03G0279600.1.CDS1"/>
    <property type="gene ID" value="TraesCS6A03G0279600"/>
</dbReference>
<dbReference type="Gramene" id="TraesCS6A02G118700.1">
    <property type="protein sequence ID" value="TraesCS6A02G118700.1.cds1"/>
    <property type="gene ID" value="TraesCS6A02G118700"/>
</dbReference>
<dbReference type="Gramene" id="TraesWEE_scaffold_232333_01G000100.1">
    <property type="protein sequence ID" value="TraesWEE_scaffold_232333_01G000100.1"/>
    <property type="gene ID" value="TraesWEE_scaffold_232333_01G000100"/>
</dbReference>
<evidence type="ECO:0000313" key="2">
    <source>
        <dbReference type="EnsemblPlants" id="TraesCS6A02G118600.1.cds1"/>
    </source>
</evidence>
<protein>
    <recommendedName>
        <fullName evidence="1">Reverse transcriptase zinc-binding domain-containing protein</fullName>
    </recommendedName>
</protein>
<feature type="domain" description="Reverse transcriptase zinc-binding" evidence="1">
    <location>
        <begin position="2"/>
        <end position="40"/>
    </location>
</feature>
<reference evidence="2" key="1">
    <citation type="submission" date="2018-08" db="EMBL/GenBank/DDBJ databases">
        <authorList>
            <person name="Rossello M."/>
        </authorList>
    </citation>
    <scope>NUCLEOTIDE SEQUENCE [LARGE SCALE GENOMIC DNA]</scope>
    <source>
        <strain evidence="2">cv. Chinese Spring</strain>
    </source>
</reference>
<dbReference type="SMR" id="A0A341WVN9"/>
<dbReference type="Gramene" id="TraesCLE_scaffold_1155789_01G000100.1">
    <property type="protein sequence ID" value="TraesCLE_scaffold_1155789_01G000100.1"/>
    <property type="gene ID" value="TraesCLE_scaffold_1155789_01G000100"/>
</dbReference>
<dbReference type="OrthoDB" id="682975at2759"/>
<dbReference type="STRING" id="4565.A0A341WVN9"/>
<organism evidence="2">
    <name type="scientific">Triticum aestivum</name>
    <name type="common">Wheat</name>
    <dbReference type="NCBI Taxonomy" id="4565"/>
    <lineage>
        <taxon>Eukaryota</taxon>
        <taxon>Viridiplantae</taxon>
        <taxon>Streptophyta</taxon>
        <taxon>Embryophyta</taxon>
        <taxon>Tracheophyta</taxon>
        <taxon>Spermatophyta</taxon>
        <taxon>Magnoliopsida</taxon>
        <taxon>Liliopsida</taxon>
        <taxon>Poales</taxon>
        <taxon>Poaceae</taxon>
        <taxon>BOP clade</taxon>
        <taxon>Pooideae</taxon>
        <taxon>Triticodae</taxon>
        <taxon>Triticeae</taxon>
        <taxon>Triticinae</taxon>
        <taxon>Triticum</taxon>
    </lineage>
</organism>
<dbReference type="Pfam" id="PF13966">
    <property type="entry name" value="zf-RVT"/>
    <property type="match status" value="1"/>
</dbReference>
<dbReference type="Proteomes" id="UP000019116">
    <property type="component" value="Chromosome 6A"/>
</dbReference>
<dbReference type="Gramene" id="TraesROB_scaffold_1188917_01G000100.1">
    <property type="protein sequence ID" value="TraesROB_scaffold_1188917_01G000100.1"/>
    <property type="gene ID" value="TraesROB_scaffold_1188917_01G000100"/>
</dbReference>
<sequence length="145" mass="16851">MTRDNLRKRHIIKPLDCVYCLEQESCSHLFFECIVAKHFWAHIEEYFSSQIGSSFESVARFWIATKKCSVLNTVSLAVLWCLRKYRNAMIFRNTSWISIPQVLRLIRNMVRNLAILSSGSDKDKLMSFVETLTRSLQKPLAITCG</sequence>
<dbReference type="AlphaFoldDB" id="A0A341WVN9"/>
<accession>A0A341WVN9</accession>
<name>A0A341WVN9_WHEAT</name>
<dbReference type="Gramene" id="TraesCS6A02G118600.1">
    <property type="protein sequence ID" value="TraesCS6A02G118600.1.cds1"/>
    <property type="gene ID" value="TraesCS6A02G118600"/>
</dbReference>
<dbReference type="EnsemblPlants" id="TraesCS6A02G118600.1">
    <property type="protein sequence ID" value="TraesCS6A02G118600.1.cds1"/>
    <property type="gene ID" value="TraesCS6A02G118600"/>
</dbReference>
<evidence type="ECO:0000259" key="1">
    <source>
        <dbReference type="Pfam" id="PF13966"/>
    </source>
</evidence>
<evidence type="ECO:0000313" key="3">
    <source>
        <dbReference type="Proteomes" id="UP000019116"/>
    </source>
</evidence>
<reference evidence="2" key="2">
    <citation type="submission" date="2018-10" db="UniProtKB">
        <authorList>
            <consortium name="EnsemblPlants"/>
        </authorList>
    </citation>
    <scope>IDENTIFICATION</scope>
</reference>
<keyword evidence="3" id="KW-1185">Reference proteome</keyword>